<keyword evidence="3" id="KW-1185">Reference proteome</keyword>
<dbReference type="Proteomes" id="UP001480595">
    <property type="component" value="Unassembled WGS sequence"/>
</dbReference>
<dbReference type="RefSeq" id="XP_066718449.1">
    <property type="nucleotide sequence ID" value="XM_066856282.1"/>
</dbReference>
<name>A0ABR1VRU2_9PEZI</name>
<accession>A0ABR1VRU2</accession>
<evidence type="ECO:0000313" key="3">
    <source>
        <dbReference type="Proteomes" id="UP001480595"/>
    </source>
</evidence>
<reference evidence="2 3" key="1">
    <citation type="submission" date="2023-01" db="EMBL/GenBank/DDBJ databases">
        <title>Analysis of 21 Apiospora genomes using comparative genomics revels a genus with tremendous synthesis potential of carbohydrate active enzymes and secondary metabolites.</title>
        <authorList>
            <person name="Sorensen T."/>
        </authorList>
    </citation>
    <scope>NUCLEOTIDE SEQUENCE [LARGE SCALE GENOMIC DNA]</scope>
    <source>
        <strain evidence="2 3">CBS 135458</strain>
    </source>
</reference>
<protein>
    <submittedName>
        <fullName evidence="2">Uncharacterized protein</fullName>
    </submittedName>
</protein>
<feature type="compositionally biased region" description="Low complexity" evidence="1">
    <location>
        <begin position="1"/>
        <end position="15"/>
    </location>
</feature>
<evidence type="ECO:0000256" key="1">
    <source>
        <dbReference type="SAM" id="MobiDB-lite"/>
    </source>
</evidence>
<dbReference type="GeneID" id="92089345"/>
<feature type="region of interest" description="Disordered" evidence="1">
    <location>
        <begin position="1"/>
        <end position="29"/>
    </location>
</feature>
<comment type="caution">
    <text evidence="2">The sequence shown here is derived from an EMBL/GenBank/DDBJ whole genome shotgun (WGS) entry which is preliminary data.</text>
</comment>
<dbReference type="EMBL" id="JAQQWL010000005">
    <property type="protein sequence ID" value="KAK8073974.1"/>
    <property type="molecule type" value="Genomic_DNA"/>
</dbReference>
<organism evidence="2 3">
    <name type="scientific">Apiospora phragmitis</name>
    <dbReference type="NCBI Taxonomy" id="2905665"/>
    <lineage>
        <taxon>Eukaryota</taxon>
        <taxon>Fungi</taxon>
        <taxon>Dikarya</taxon>
        <taxon>Ascomycota</taxon>
        <taxon>Pezizomycotina</taxon>
        <taxon>Sordariomycetes</taxon>
        <taxon>Xylariomycetidae</taxon>
        <taxon>Amphisphaeriales</taxon>
        <taxon>Apiosporaceae</taxon>
        <taxon>Apiospora</taxon>
    </lineage>
</organism>
<gene>
    <name evidence="2" type="ORF">PG994_004873</name>
</gene>
<evidence type="ECO:0000313" key="2">
    <source>
        <dbReference type="EMBL" id="KAK8073974.1"/>
    </source>
</evidence>
<sequence>MTSQHSSHGSSQQSSDTASLVSTGEGPPRETILNTGFLYICGDRAAIRDNTSQLYDTLAMHHLVPEWPNMGRQVETCCADC</sequence>
<proteinExistence type="predicted"/>